<dbReference type="GO" id="GO:0046872">
    <property type="term" value="F:metal ion binding"/>
    <property type="evidence" value="ECO:0007669"/>
    <property type="project" value="UniProtKB-KW"/>
</dbReference>
<accession>A0A0X3P4T0</accession>
<dbReference type="InterPro" id="IPR045862">
    <property type="entry name" value="Trf4-like"/>
</dbReference>
<dbReference type="InterPro" id="IPR043519">
    <property type="entry name" value="NT_sf"/>
</dbReference>
<evidence type="ECO:0000256" key="4">
    <source>
        <dbReference type="ARBA" id="ARBA00022679"/>
    </source>
</evidence>
<feature type="compositionally biased region" description="Polar residues" evidence="7">
    <location>
        <begin position="681"/>
        <end position="704"/>
    </location>
</feature>
<feature type="compositionally biased region" description="Low complexity" evidence="7">
    <location>
        <begin position="534"/>
        <end position="551"/>
    </location>
</feature>
<evidence type="ECO:0000256" key="5">
    <source>
        <dbReference type="ARBA" id="ARBA00022723"/>
    </source>
</evidence>
<evidence type="ECO:0000256" key="6">
    <source>
        <dbReference type="ARBA" id="ARBA00022842"/>
    </source>
</evidence>
<feature type="compositionally biased region" description="Polar residues" evidence="7">
    <location>
        <begin position="522"/>
        <end position="531"/>
    </location>
</feature>
<dbReference type="SUPFAM" id="SSF81301">
    <property type="entry name" value="Nucleotidyltransferase"/>
    <property type="match status" value="1"/>
</dbReference>
<evidence type="ECO:0000256" key="3">
    <source>
        <dbReference type="ARBA" id="ARBA00012388"/>
    </source>
</evidence>
<dbReference type="Gene3D" id="3.30.460.10">
    <property type="entry name" value="Beta Polymerase, domain 2"/>
    <property type="match status" value="1"/>
</dbReference>
<dbReference type="GO" id="GO:0003729">
    <property type="term" value="F:mRNA binding"/>
    <property type="evidence" value="ECO:0007669"/>
    <property type="project" value="TreeGrafter"/>
</dbReference>
<sequence>MNNAIARPAPYQTRIQLCEVRSRQKDSQSRPGIFEADAVWKPAHKTYNPGILGLHDEIIDFVTYISPTPEEHWVREIVVAKVKNIVYRLWPECHIDVFGSYKTGLYLPTSDIDMVIFGKWEALPLRTLENALRMSGVASEIRVLSRATVPIVKLTDVDTGLHVDISFNMINSVRAADMIRNYLSVYPCLQHLVFVLKQFLLQRDLNEVWTGGISSYALILMTISFLQNSVPKHTEIEDLNLGTLLIEVFELYGSKFNYMTTAIRVRDGGAYVRKEEVQKNMEPGSATSILCIEDPLCPGNDVGRRSYGALQVKKAFGYAFTVLKSAVLSQPASTGSRGDSILARIIRIAPTTEESRLRVRIHAQHLYSILPYIIVPFAHSAKANQPISQAASNATVSVSIASSQHSGSGMCPPVDQTTSSTSTKDRIVVSARGFASQPPLLRTPCSKDVLRLSNPMPPYLFPQPTVVYDPNTRPLVSLPTPIPPTQSVEPPVFILWPPTFTPMQGHAFPLYSTQPAPPDSESAMSSKTSDGSSDDNSVQDVASAVSSSCQVQKEHDAASSEDRQKTSDVQQQSADRNKSFRSSSATNNCAGLEYRLAPLRLVSSDQNMSCSDASSTSHDESVDQSTSATFADSPSVSNDESCDAAYPTKAEQRKKSESNSNLSSKVRCPRRRRRPLRRGSNACTASTEVSEAPEEQSNGTAGMDSQFTCCSLKRKCSQLRDPTTGGRLGQHASSTTLAVGEKQSVPAAAQQQRGGNAWFPIKSSVRTSSSSPAKSDDHSASLGRNRSKKNEQCAPSSSTKDKFVSANVSAPPALKRLATGRPR</sequence>
<feature type="compositionally biased region" description="Basic and acidic residues" evidence="7">
    <location>
        <begin position="552"/>
        <end position="566"/>
    </location>
</feature>
<dbReference type="Pfam" id="PF22600">
    <property type="entry name" value="MTPAP-like_central"/>
    <property type="match status" value="1"/>
</dbReference>
<evidence type="ECO:0000259" key="8">
    <source>
        <dbReference type="Pfam" id="PF03828"/>
    </source>
</evidence>
<dbReference type="FunFam" id="3.30.460.10:FF:000006">
    <property type="entry name" value="non-canonical poly(A) RNA polymerase PAPD5"/>
    <property type="match status" value="1"/>
</dbReference>
<feature type="compositionally biased region" description="Polar residues" evidence="7">
    <location>
        <begin position="623"/>
        <end position="639"/>
    </location>
</feature>
<dbReference type="EC" id="2.7.7.19" evidence="3"/>
<dbReference type="Pfam" id="PF03828">
    <property type="entry name" value="PAP_assoc"/>
    <property type="match status" value="1"/>
</dbReference>
<comment type="cofactor">
    <cofactor evidence="1">
        <name>Mn(2+)</name>
        <dbReference type="ChEBI" id="CHEBI:29035"/>
    </cofactor>
</comment>
<name>A0A0X3P4T0_SCHSO</name>
<dbReference type="GO" id="GO:0031499">
    <property type="term" value="C:TRAMP complex"/>
    <property type="evidence" value="ECO:0007669"/>
    <property type="project" value="TreeGrafter"/>
</dbReference>
<evidence type="ECO:0000259" key="9">
    <source>
        <dbReference type="Pfam" id="PF22600"/>
    </source>
</evidence>
<dbReference type="InterPro" id="IPR002058">
    <property type="entry name" value="PAP_assoc"/>
</dbReference>
<reference evidence="10" key="1">
    <citation type="submission" date="2016-01" db="EMBL/GenBank/DDBJ databases">
        <title>Reference transcriptome for the parasite Schistocephalus solidus: insights into the molecular evolution of parasitism.</title>
        <authorList>
            <person name="Hebert F.O."/>
            <person name="Grambauer S."/>
            <person name="Barber I."/>
            <person name="Landry C.R."/>
            <person name="Aubin-Horth N."/>
        </authorList>
    </citation>
    <scope>NUCLEOTIDE SEQUENCE</scope>
</reference>
<dbReference type="EMBL" id="GEEE01016300">
    <property type="protein sequence ID" value="JAP46925.1"/>
    <property type="molecule type" value="Transcribed_RNA"/>
</dbReference>
<dbReference type="FunFam" id="1.10.1410.10:FF:000003">
    <property type="entry name" value="non-canonical poly(A) RNA polymerase PAPD7"/>
    <property type="match status" value="1"/>
</dbReference>
<gene>
    <name evidence="10" type="primary">PAPD5</name>
    <name evidence="10" type="ORF">TR140290</name>
</gene>
<keyword evidence="4" id="KW-0808">Transferase</keyword>
<feature type="region of interest" description="Disordered" evidence="7">
    <location>
        <begin position="722"/>
        <end position="823"/>
    </location>
</feature>
<feature type="compositionally biased region" description="Polar residues" evidence="7">
    <location>
        <begin position="607"/>
        <end position="616"/>
    </location>
</feature>
<evidence type="ECO:0000256" key="1">
    <source>
        <dbReference type="ARBA" id="ARBA00001936"/>
    </source>
</evidence>
<dbReference type="PANTHER" id="PTHR23092:SF15">
    <property type="entry name" value="INACTIVE NON-CANONICAL POLY(A) RNA POLYMERASE PROTEIN TRF4-2-RELATED"/>
    <property type="match status" value="1"/>
</dbReference>
<keyword evidence="5" id="KW-0479">Metal-binding</keyword>
<feature type="region of interest" description="Disordered" evidence="7">
    <location>
        <begin position="507"/>
        <end position="585"/>
    </location>
</feature>
<dbReference type="InterPro" id="IPR054708">
    <property type="entry name" value="MTPAP-like_central"/>
</dbReference>
<protein>
    <recommendedName>
        <fullName evidence="3">polynucleotide adenylyltransferase</fullName>
        <ecNumber evidence="3">2.7.7.19</ecNumber>
    </recommendedName>
</protein>
<dbReference type="SUPFAM" id="SSF81631">
    <property type="entry name" value="PAP/OAS1 substrate-binding domain"/>
    <property type="match status" value="1"/>
</dbReference>
<dbReference type="CDD" id="cd05402">
    <property type="entry name" value="NT_PAP_TUTase"/>
    <property type="match status" value="1"/>
</dbReference>
<feature type="compositionally biased region" description="Polar residues" evidence="7">
    <location>
        <begin position="567"/>
        <end position="585"/>
    </location>
</feature>
<dbReference type="Gene3D" id="1.10.1410.10">
    <property type="match status" value="1"/>
</dbReference>
<dbReference type="AlphaFoldDB" id="A0A0X3P4T0"/>
<dbReference type="GO" id="GO:1990817">
    <property type="term" value="F:poly(A) RNA polymerase activity"/>
    <property type="evidence" value="ECO:0007669"/>
    <property type="project" value="UniProtKB-EC"/>
</dbReference>
<dbReference type="GO" id="GO:0005730">
    <property type="term" value="C:nucleolus"/>
    <property type="evidence" value="ECO:0007669"/>
    <property type="project" value="TreeGrafter"/>
</dbReference>
<feature type="region of interest" description="Disordered" evidence="7">
    <location>
        <begin position="607"/>
        <end position="704"/>
    </location>
</feature>
<evidence type="ECO:0000256" key="2">
    <source>
        <dbReference type="ARBA" id="ARBA00008593"/>
    </source>
</evidence>
<evidence type="ECO:0000256" key="7">
    <source>
        <dbReference type="SAM" id="MobiDB-lite"/>
    </source>
</evidence>
<organism evidence="10">
    <name type="scientific">Schistocephalus solidus</name>
    <name type="common">Tapeworm</name>
    <dbReference type="NCBI Taxonomy" id="70667"/>
    <lineage>
        <taxon>Eukaryota</taxon>
        <taxon>Metazoa</taxon>
        <taxon>Spiralia</taxon>
        <taxon>Lophotrochozoa</taxon>
        <taxon>Platyhelminthes</taxon>
        <taxon>Cestoda</taxon>
        <taxon>Eucestoda</taxon>
        <taxon>Diphyllobothriidea</taxon>
        <taxon>Diphyllobothriidae</taxon>
        <taxon>Schistocephalus</taxon>
    </lineage>
</organism>
<proteinExistence type="inferred from homology"/>
<feature type="domain" description="PAP-associated" evidence="8">
    <location>
        <begin position="240"/>
        <end position="300"/>
    </location>
</feature>
<feature type="domain" description="Poly(A) RNA polymerase mitochondrial-like central palm" evidence="9">
    <location>
        <begin position="54"/>
        <end position="183"/>
    </location>
</feature>
<comment type="similarity">
    <text evidence="2">Belongs to the DNA polymerase type-B-like family.</text>
</comment>
<evidence type="ECO:0000313" key="10">
    <source>
        <dbReference type="EMBL" id="JAP46925.1"/>
    </source>
</evidence>
<dbReference type="GO" id="GO:0043634">
    <property type="term" value="P:polyadenylation-dependent ncRNA catabolic process"/>
    <property type="evidence" value="ECO:0007669"/>
    <property type="project" value="TreeGrafter"/>
</dbReference>
<keyword evidence="6" id="KW-0460">Magnesium</keyword>
<feature type="compositionally biased region" description="Basic residues" evidence="7">
    <location>
        <begin position="667"/>
        <end position="677"/>
    </location>
</feature>
<dbReference type="GO" id="GO:0031123">
    <property type="term" value="P:RNA 3'-end processing"/>
    <property type="evidence" value="ECO:0007669"/>
    <property type="project" value="TreeGrafter"/>
</dbReference>
<dbReference type="PANTHER" id="PTHR23092">
    <property type="entry name" value="POLY(A) RNA POLYMERASE"/>
    <property type="match status" value="1"/>
</dbReference>